<accession>A0A4U6T8K2</accession>
<dbReference type="Pfam" id="PF00687">
    <property type="entry name" value="Ribosomal_L1"/>
    <property type="match status" value="1"/>
</dbReference>
<dbReference type="GO" id="GO:0003723">
    <property type="term" value="F:RNA binding"/>
    <property type="evidence" value="ECO:0007669"/>
    <property type="project" value="InterPro"/>
</dbReference>
<feature type="compositionally biased region" description="Basic and acidic residues" evidence="1">
    <location>
        <begin position="409"/>
        <end position="419"/>
    </location>
</feature>
<dbReference type="OMA" id="RTGTCCI"/>
<dbReference type="CDD" id="cd00403">
    <property type="entry name" value="Ribosomal_L1"/>
    <property type="match status" value="1"/>
</dbReference>
<dbReference type="InterPro" id="IPR050257">
    <property type="entry name" value="eL8/uL1-like"/>
</dbReference>
<sequence length="428" mass="47126">MSPPPPQLPHPVPRETVAGAVASLTKWMKKRAAEGTPNLLADERDDLVVLQLSLRRVPASPTTRPRLLPLPHPVVAHDGASVCFISDDRPNSRSPSASGLLDASKSLHRLPVSEVIPLSTLRTDYRPYESRRRLAASHDLFIADRAILPLLPRVLGKAFYSTKKAPIGVDFTRVGWPEQVRKVLGSAFLYLRSGTCSGIKVGRLDMEEEEIVENVMAAVVAAVERVPKMWANVRALHLKAVDSVALPIYQIVPELGMKIEVPVARLEGELGSGEVIDAAEVETLGKKIDKKKRTLRYADANDGAGVASEESGKRKRNKKEQIVMQEEVQAEIKKKRRKSIVITVDEGRKVGRKGKVKGKRDFESEMEEASIDIKKSKKGKIEEGKKKKKSVMCGGDDGEVLVDGLEDKKSKGVRSDGKVNKTRTRVKV</sequence>
<evidence type="ECO:0008006" key="4">
    <source>
        <dbReference type="Google" id="ProtNLM"/>
    </source>
</evidence>
<feature type="region of interest" description="Disordered" evidence="1">
    <location>
        <begin position="409"/>
        <end position="428"/>
    </location>
</feature>
<keyword evidence="3" id="KW-1185">Reference proteome</keyword>
<evidence type="ECO:0000313" key="3">
    <source>
        <dbReference type="Proteomes" id="UP000298652"/>
    </source>
</evidence>
<dbReference type="FunFam" id="3.40.50.790:FF:000007">
    <property type="entry name" value="Ribosomal protein L1p/L10e family"/>
    <property type="match status" value="1"/>
</dbReference>
<dbReference type="PANTHER" id="PTHR23105">
    <property type="entry name" value="RIBOSOMAL PROTEIN L7AE FAMILY MEMBER"/>
    <property type="match status" value="1"/>
</dbReference>
<reference evidence="2" key="1">
    <citation type="submission" date="2019-03" db="EMBL/GenBank/DDBJ databases">
        <title>WGS assembly of Setaria viridis.</title>
        <authorList>
            <person name="Huang P."/>
            <person name="Jenkins J."/>
            <person name="Grimwood J."/>
            <person name="Barry K."/>
            <person name="Healey A."/>
            <person name="Mamidi S."/>
            <person name="Sreedasyam A."/>
            <person name="Shu S."/>
            <person name="Feldman M."/>
            <person name="Wu J."/>
            <person name="Yu Y."/>
            <person name="Chen C."/>
            <person name="Johnson J."/>
            <person name="Rokhsar D."/>
            <person name="Baxter I."/>
            <person name="Schmutz J."/>
            <person name="Brutnell T."/>
            <person name="Kellogg E."/>
        </authorList>
    </citation>
    <scope>NUCLEOTIDE SEQUENCE [LARGE SCALE GENOMIC DNA]</scope>
</reference>
<dbReference type="FunFam" id="3.30.190.20:FF:000005">
    <property type="entry name" value="Ribosomal L1 domain-containing protein 1"/>
    <property type="match status" value="1"/>
</dbReference>
<gene>
    <name evidence="2" type="ORF">SEVIR_9G544100v2</name>
</gene>
<evidence type="ECO:0000256" key="1">
    <source>
        <dbReference type="SAM" id="MobiDB-lite"/>
    </source>
</evidence>
<dbReference type="AlphaFoldDB" id="A0A4U6T8K2"/>
<dbReference type="SUPFAM" id="SSF56808">
    <property type="entry name" value="Ribosomal protein L1"/>
    <property type="match status" value="1"/>
</dbReference>
<dbReference type="Gene3D" id="3.40.50.790">
    <property type="match status" value="1"/>
</dbReference>
<dbReference type="InterPro" id="IPR023674">
    <property type="entry name" value="Ribosomal_uL1-like"/>
</dbReference>
<protein>
    <recommendedName>
        <fullName evidence="4">Ribosomal protein L1</fullName>
    </recommendedName>
</protein>
<proteinExistence type="predicted"/>
<name>A0A4U6T8K2_SETVI</name>
<dbReference type="Gramene" id="TKV98199">
    <property type="protein sequence ID" value="TKV98199"/>
    <property type="gene ID" value="SEVIR_9G544100v2"/>
</dbReference>
<evidence type="ECO:0000313" key="2">
    <source>
        <dbReference type="EMBL" id="TKV98199.1"/>
    </source>
</evidence>
<dbReference type="Proteomes" id="UP000298652">
    <property type="component" value="Chromosome 9"/>
</dbReference>
<dbReference type="EMBL" id="CM016560">
    <property type="protein sequence ID" value="TKV98199.1"/>
    <property type="molecule type" value="Genomic_DNA"/>
</dbReference>
<dbReference type="Gene3D" id="3.30.190.20">
    <property type="match status" value="1"/>
</dbReference>
<dbReference type="InterPro" id="IPR028364">
    <property type="entry name" value="Ribosomal_uL1/biogenesis"/>
</dbReference>
<organism evidence="2 3">
    <name type="scientific">Setaria viridis</name>
    <name type="common">Green bristlegrass</name>
    <name type="synonym">Setaria italica subsp. viridis</name>
    <dbReference type="NCBI Taxonomy" id="4556"/>
    <lineage>
        <taxon>Eukaryota</taxon>
        <taxon>Viridiplantae</taxon>
        <taxon>Streptophyta</taxon>
        <taxon>Embryophyta</taxon>
        <taxon>Tracheophyta</taxon>
        <taxon>Spermatophyta</taxon>
        <taxon>Magnoliopsida</taxon>
        <taxon>Liliopsida</taxon>
        <taxon>Poales</taxon>
        <taxon>Poaceae</taxon>
        <taxon>PACMAD clade</taxon>
        <taxon>Panicoideae</taxon>
        <taxon>Panicodae</taxon>
        <taxon>Paniceae</taxon>
        <taxon>Cenchrinae</taxon>
        <taxon>Setaria</taxon>
    </lineage>
</organism>
<dbReference type="InterPro" id="IPR016095">
    <property type="entry name" value="Ribosomal_uL1_3-a/b-sand"/>
</dbReference>